<keyword evidence="11" id="KW-1185">Reference proteome</keyword>
<dbReference type="EMBL" id="CH479179">
    <property type="protein sequence ID" value="EDW24956.1"/>
    <property type="molecule type" value="Genomic_DNA"/>
</dbReference>
<dbReference type="Proteomes" id="UP000008744">
    <property type="component" value="Unassembled WGS sequence"/>
</dbReference>
<dbReference type="GO" id="GO:0015026">
    <property type="term" value="F:coreceptor activity"/>
    <property type="evidence" value="ECO:0007669"/>
    <property type="project" value="EnsemblMetazoa"/>
</dbReference>
<dbReference type="GO" id="GO:1905368">
    <property type="term" value="C:peptidase complex"/>
    <property type="evidence" value="ECO:0007669"/>
    <property type="project" value="EnsemblMetazoa"/>
</dbReference>
<dbReference type="GO" id="GO:0017147">
    <property type="term" value="F:Wnt-protein binding"/>
    <property type="evidence" value="ECO:0007669"/>
    <property type="project" value="EnsemblMetazoa"/>
</dbReference>
<dbReference type="PROSITE" id="PS50082">
    <property type="entry name" value="WD_REPEATS_2"/>
    <property type="match status" value="1"/>
</dbReference>
<dbReference type="FunFam" id="2.120.10.30:FF:000241">
    <property type="entry name" value="Low-density lipoprotein receptor-related protein 6"/>
    <property type="match status" value="1"/>
</dbReference>
<dbReference type="GO" id="GO:0035223">
    <property type="term" value="P:leg disc pattern formation"/>
    <property type="evidence" value="ECO:0007669"/>
    <property type="project" value="EnsemblMetazoa"/>
</dbReference>
<dbReference type="SMART" id="SM00320">
    <property type="entry name" value="WD40"/>
    <property type="match status" value="5"/>
</dbReference>
<name>B4G5U0_DROPE</name>
<feature type="compositionally biased region" description="Polar residues" evidence="9">
    <location>
        <begin position="1091"/>
        <end position="1108"/>
    </location>
</feature>
<organism evidence="11">
    <name type="scientific">Drosophila persimilis</name>
    <name type="common">Fruit fly</name>
    <dbReference type="NCBI Taxonomy" id="7234"/>
    <lineage>
        <taxon>Eukaryota</taxon>
        <taxon>Metazoa</taxon>
        <taxon>Ecdysozoa</taxon>
        <taxon>Arthropoda</taxon>
        <taxon>Hexapoda</taxon>
        <taxon>Insecta</taxon>
        <taxon>Pterygota</taxon>
        <taxon>Neoptera</taxon>
        <taxon>Endopterygota</taxon>
        <taxon>Diptera</taxon>
        <taxon>Brachycera</taxon>
        <taxon>Muscomorpha</taxon>
        <taxon>Ephydroidea</taxon>
        <taxon>Drosophilidae</taxon>
        <taxon>Drosophila</taxon>
        <taxon>Sophophora</taxon>
    </lineage>
</organism>
<evidence type="ECO:0000256" key="5">
    <source>
        <dbReference type="ARBA" id="ARBA00023157"/>
    </source>
</evidence>
<dbReference type="GO" id="GO:0090263">
    <property type="term" value="P:positive regulation of canonical Wnt signaling pathway"/>
    <property type="evidence" value="ECO:0007669"/>
    <property type="project" value="EnsemblMetazoa"/>
</dbReference>
<dbReference type="InterPro" id="IPR001680">
    <property type="entry name" value="WD40_rpt"/>
</dbReference>
<keyword evidence="5" id="KW-1015">Disulfide bond</keyword>
<evidence type="ECO:0000256" key="6">
    <source>
        <dbReference type="ARBA" id="ARBA00023180"/>
    </source>
</evidence>
<feature type="region of interest" description="Disordered" evidence="9">
    <location>
        <begin position="1057"/>
        <end position="1214"/>
    </location>
</feature>
<keyword evidence="3" id="KW-0732">Signal</keyword>
<feature type="region of interest" description="Disordered" evidence="9">
    <location>
        <begin position="509"/>
        <end position="615"/>
    </location>
</feature>
<gene>
    <name evidence="10" type="primary">Dper\GL24432</name>
    <name evidence="10" type="ORF">Dper_GL24432</name>
</gene>
<dbReference type="GO" id="GO:0007367">
    <property type="term" value="P:segment polarity determination"/>
    <property type="evidence" value="ECO:0007669"/>
    <property type="project" value="EnsemblMetazoa"/>
</dbReference>
<feature type="repeat" description="WD" evidence="7">
    <location>
        <begin position="849"/>
        <end position="890"/>
    </location>
</feature>
<feature type="repeat" description="LDL-receptor class B" evidence="8">
    <location>
        <begin position="102"/>
        <end position="144"/>
    </location>
</feature>
<evidence type="ECO:0000256" key="9">
    <source>
        <dbReference type="SAM" id="MobiDB-lite"/>
    </source>
</evidence>
<feature type="compositionally biased region" description="Low complexity" evidence="9">
    <location>
        <begin position="515"/>
        <end position="589"/>
    </location>
</feature>
<reference evidence="10 11" key="1">
    <citation type="journal article" date="2007" name="Nature">
        <title>Evolution of genes and genomes on the Drosophila phylogeny.</title>
        <authorList>
            <consortium name="Drosophila 12 Genomes Consortium"/>
            <person name="Clark A.G."/>
            <person name="Eisen M.B."/>
            <person name="Smith D.R."/>
            <person name="Bergman C.M."/>
            <person name="Oliver B."/>
            <person name="Markow T.A."/>
            <person name="Kaufman T.C."/>
            <person name="Kellis M."/>
            <person name="Gelbart W."/>
            <person name="Iyer V.N."/>
            <person name="Pollard D.A."/>
            <person name="Sackton T.B."/>
            <person name="Larracuente A.M."/>
            <person name="Singh N.D."/>
            <person name="Abad J.P."/>
            <person name="Abt D.N."/>
            <person name="Adryan B."/>
            <person name="Aguade M."/>
            <person name="Akashi H."/>
            <person name="Anderson W.W."/>
            <person name="Aquadro C.F."/>
            <person name="Ardell D.H."/>
            <person name="Arguello R."/>
            <person name="Artieri C.G."/>
            <person name="Barbash D.A."/>
            <person name="Barker D."/>
            <person name="Barsanti P."/>
            <person name="Batterham P."/>
            <person name="Batzoglou S."/>
            <person name="Begun D."/>
            <person name="Bhutkar A."/>
            <person name="Blanco E."/>
            <person name="Bosak S.A."/>
            <person name="Bradley R.K."/>
            <person name="Brand A.D."/>
            <person name="Brent M.R."/>
            <person name="Brooks A.N."/>
            <person name="Brown R.H."/>
            <person name="Butlin R.K."/>
            <person name="Caggese C."/>
            <person name="Calvi B.R."/>
            <person name="Bernardo de Carvalho A."/>
            <person name="Caspi A."/>
            <person name="Castrezana S."/>
            <person name="Celniker S.E."/>
            <person name="Chang J.L."/>
            <person name="Chapple C."/>
            <person name="Chatterji S."/>
            <person name="Chinwalla A."/>
            <person name="Civetta A."/>
            <person name="Clifton S.W."/>
            <person name="Comeron J.M."/>
            <person name="Costello J.C."/>
            <person name="Coyne J.A."/>
            <person name="Daub J."/>
            <person name="David R.G."/>
            <person name="Delcher A.L."/>
            <person name="Delehaunty K."/>
            <person name="Do C.B."/>
            <person name="Ebling H."/>
            <person name="Edwards K."/>
            <person name="Eickbush T."/>
            <person name="Evans J.D."/>
            <person name="Filipski A."/>
            <person name="Findeiss S."/>
            <person name="Freyhult E."/>
            <person name="Fulton L."/>
            <person name="Fulton R."/>
            <person name="Garcia A.C."/>
            <person name="Gardiner A."/>
            <person name="Garfield D.A."/>
            <person name="Garvin B.E."/>
            <person name="Gibson G."/>
            <person name="Gilbert D."/>
            <person name="Gnerre S."/>
            <person name="Godfrey J."/>
            <person name="Good R."/>
            <person name="Gotea V."/>
            <person name="Gravely B."/>
            <person name="Greenberg A.J."/>
            <person name="Griffiths-Jones S."/>
            <person name="Gross S."/>
            <person name="Guigo R."/>
            <person name="Gustafson E.A."/>
            <person name="Haerty W."/>
            <person name="Hahn M.W."/>
            <person name="Halligan D.L."/>
            <person name="Halpern A.L."/>
            <person name="Halter G.M."/>
            <person name="Han M.V."/>
            <person name="Heger A."/>
            <person name="Hillier L."/>
            <person name="Hinrichs A.S."/>
            <person name="Holmes I."/>
            <person name="Hoskins R.A."/>
            <person name="Hubisz M.J."/>
            <person name="Hultmark D."/>
            <person name="Huntley M.A."/>
            <person name="Jaffe D.B."/>
            <person name="Jagadeeshan S."/>
            <person name="Jeck W.R."/>
            <person name="Johnson J."/>
            <person name="Jones C.D."/>
            <person name="Jordan W.C."/>
            <person name="Karpen G.H."/>
            <person name="Kataoka E."/>
            <person name="Keightley P.D."/>
            <person name="Kheradpour P."/>
            <person name="Kirkness E.F."/>
            <person name="Koerich L.B."/>
            <person name="Kristiansen K."/>
            <person name="Kudrna D."/>
            <person name="Kulathinal R.J."/>
            <person name="Kumar S."/>
            <person name="Kwok R."/>
            <person name="Lander E."/>
            <person name="Langley C.H."/>
            <person name="Lapoint R."/>
            <person name="Lazzaro B.P."/>
            <person name="Lee S.J."/>
            <person name="Levesque L."/>
            <person name="Li R."/>
            <person name="Lin C.F."/>
            <person name="Lin M.F."/>
            <person name="Lindblad-Toh K."/>
            <person name="Llopart A."/>
            <person name="Long M."/>
            <person name="Low L."/>
            <person name="Lozovsky E."/>
            <person name="Lu J."/>
            <person name="Luo M."/>
            <person name="Machado C.A."/>
            <person name="Makalowski W."/>
            <person name="Marzo M."/>
            <person name="Matsuda M."/>
            <person name="Matzkin L."/>
            <person name="McAllister B."/>
            <person name="McBride C.S."/>
            <person name="McKernan B."/>
            <person name="McKernan K."/>
            <person name="Mendez-Lago M."/>
            <person name="Minx P."/>
            <person name="Mollenhauer M.U."/>
            <person name="Montooth K."/>
            <person name="Mount S.M."/>
            <person name="Mu X."/>
            <person name="Myers E."/>
            <person name="Negre B."/>
            <person name="Newfeld S."/>
            <person name="Nielsen R."/>
            <person name="Noor M.A."/>
            <person name="O'Grady P."/>
            <person name="Pachter L."/>
            <person name="Papaceit M."/>
            <person name="Parisi M.J."/>
            <person name="Parisi M."/>
            <person name="Parts L."/>
            <person name="Pedersen J.S."/>
            <person name="Pesole G."/>
            <person name="Phillippy A.M."/>
            <person name="Ponting C.P."/>
            <person name="Pop M."/>
            <person name="Porcelli D."/>
            <person name="Powell J.R."/>
            <person name="Prohaska S."/>
            <person name="Pruitt K."/>
            <person name="Puig M."/>
            <person name="Quesneville H."/>
            <person name="Ram K.R."/>
            <person name="Rand D."/>
            <person name="Rasmussen M.D."/>
            <person name="Reed L.K."/>
            <person name="Reenan R."/>
            <person name="Reily A."/>
            <person name="Remington K.A."/>
            <person name="Rieger T.T."/>
            <person name="Ritchie M.G."/>
            <person name="Robin C."/>
            <person name="Rogers Y.H."/>
            <person name="Rohde C."/>
            <person name="Rozas J."/>
            <person name="Rubenfield M.J."/>
            <person name="Ruiz A."/>
            <person name="Russo S."/>
            <person name="Salzberg S.L."/>
            <person name="Sanchez-Gracia A."/>
            <person name="Saranga D.J."/>
            <person name="Sato H."/>
            <person name="Schaeffer S.W."/>
            <person name="Schatz M.C."/>
            <person name="Schlenke T."/>
            <person name="Schwartz R."/>
            <person name="Segarra C."/>
            <person name="Singh R.S."/>
            <person name="Sirot L."/>
            <person name="Sirota M."/>
            <person name="Sisneros N.B."/>
            <person name="Smith C.D."/>
            <person name="Smith T.F."/>
            <person name="Spieth J."/>
            <person name="Stage D.E."/>
            <person name="Stark A."/>
            <person name="Stephan W."/>
            <person name="Strausberg R.L."/>
            <person name="Strempel S."/>
            <person name="Sturgill D."/>
            <person name="Sutton G."/>
            <person name="Sutton G.G."/>
            <person name="Tao W."/>
            <person name="Teichmann S."/>
            <person name="Tobari Y.N."/>
            <person name="Tomimura Y."/>
            <person name="Tsolas J.M."/>
            <person name="Valente V.L."/>
            <person name="Venter E."/>
            <person name="Venter J.C."/>
            <person name="Vicario S."/>
            <person name="Vieira F.G."/>
            <person name="Vilella A.J."/>
            <person name="Villasante A."/>
            <person name="Walenz B."/>
            <person name="Wang J."/>
            <person name="Wasserman M."/>
            <person name="Watts T."/>
            <person name="Wilson D."/>
            <person name="Wilson R.K."/>
            <person name="Wing R.A."/>
            <person name="Wolfner M.F."/>
            <person name="Wong A."/>
            <person name="Wong G.K."/>
            <person name="Wu C.I."/>
            <person name="Wu G."/>
            <person name="Yamamoto D."/>
            <person name="Yang H.P."/>
            <person name="Yang S.P."/>
            <person name="Yorke J.A."/>
            <person name="Yoshida K."/>
            <person name="Zdobnov E."/>
            <person name="Zhang P."/>
            <person name="Zhang Y."/>
            <person name="Zimin A.V."/>
            <person name="Baldwin J."/>
            <person name="Abdouelleil A."/>
            <person name="Abdulkadir J."/>
            <person name="Abebe A."/>
            <person name="Abera B."/>
            <person name="Abreu J."/>
            <person name="Acer S.C."/>
            <person name="Aftuck L."/>
            <person name="Alexander A."/>
            <person name="An P."/>
            <person name="Anderson E."/>
            <person name="Anderson S."/>
            <person name="Arachi H."/>
            <person name="Azer M."/>
            <person name="Bachantsang P."/>
            <person name="Barry A."/>
            <person name="Bayul T."/>
            <person name="Berlin A."/>
            <person name="Bessette D."/>
            <person name="Bloom T."/>
            <person name="Blye J."/>
            <person name="Boguslavskiy L."/>
            <person name="Bonnet C."/>
            <person name="Boukhgalter B."/>
            <person name="Bourzgui I."/>
            <person name="Brown A."/>
            <person name="Cahill P."/>
            <person name="Channer S."/>
            <person name="Cheshatsang Y."/>
            <person name="Chuda L."/>
            <person name="Citroen M."/>
            <person name="Collymore A."/>
            <person name="Cooke P."/>
            <person name="Costello M."/>
            <person name="D'Aco K."/>
            <person name="Daza R."/>
            <person name="De Haan G."/>
            <person name="DeGray S."/>
            <person name="DeMaso C."/>
            <person name="Dhargay N."/>
            <person name="Dooley K."/>
            <person name="Dooley E."/>
            <person name="Doricent M."/>
            <person name="Dorje P."/>
            <person name="Dorjee K."/>
            <person name="Dupes A."/>
            <person name="Elong R."/>
            <person name="Falk J."/>
            <person name="Farina A."/>
            <person name="Faro S."/>
            <person name="Ferguson D."/>
            <person name="Fisher S."/>
            <person name="Foley C.D."/>
            <person name="Franke A."/>
            <person name="Friedrich D."/>
            <person name="Gadbois L."/>
            <person name="Gearin G."/>
            <person name="Gearin C.R."/>
            <person name="Giannoukos G."/>
            <person name="Goode T."/>
            <person name="Graham J."/>
            <person name="Grandbois E."/>
            <person name="Grewal S."/>
            <person name="Gyaltsen K."/>
            <person name="Hafez N."/>
            <person name="Hagos B."/>
            <person name="Hall J."/>
            <person name="Henson C."/>
            <person name="Hollinger A."/>
            <person name="Honan T."/>
            <person name="Huard M.D."/>
            <person name="Hughes L."/>
            <person name="Hurhula B."/>
            <person name="Husby M.E."/>
            <person name="Kamat A."/>
            <person name="Kanga B."/>
            <person name="Kashin S."/>
            <person name="Khazanovich D."/>
            <person name="Kisner P."/>
            <person name="Lance K."/>
            <person name="Lara M."/>
            <person name="Lee W."/>
            <person name="Lennon N."/>
            <person name="Letendre F."/>
            <person name="LeVine R."/>
            <person name="Lipovsky A."/>
            <person name="Liu X."/>
            <person name="Liu J."/>
            <person name="Liu S."/>
            <person name="Lokyitsang T."/>
            <person name="Lokyitsang Y."/>
            <person name="Lubonja R."/>
            <person name="Lui A."/>
            <person name="MacDonald P."/>
            <person name="Magnisalis V."/>
            <person name="Maru K."/>
            <person name="Matthews C."/>
            <person name="McCusker W."/>
            <person name="McDonough S."/>
            <person name="Mehta T."/>
            <person name="Meldrim J."/>
            <person name="Meneus L."/>
            <person name="Mihai O."/>
            <person name="Mihalev A."/>
            <person name="Mihova T."/>
            <person name="Mittelman R."/>
            <person name="Mlenga V."/>
            <person name="Montmayeur A."/>
            <person name="Mulrain L."/>
            <person name="Navidi A."/>
            <person name="Naylor J."/>
            <person name="Negash T."/>
            <person name="Nguyen T."/>
            <person name="Nguyen N."/>
            <person name="Nicol R."/>
            <person name="Norbu C."/>
            <person name="Norbu N."/>
            <person name="Novod N."/>
            <person name="O'Neill B."/>
            <person name="Osman S."/>
            <person name="Markiewicz E."/>
            <person name="Oyono O.L."/>
            <person name="Patti C."/>
            <person name="Phunkhang P."/>
            <person name="Pierre F."/>
            <person name="Priest M."/>
            <person name="Raghuraman S."/>
            <person name="Rege F."/>
            <person name="Reyes R."/>
            <person name="Rise C."/>
            <person name="Rogov P."/>
            <person name="Ross K."/>
            <person name="Ryan E."/>
            <person name="Settipalli S."/>
            <person name="Shea T."/>
            <person name="Sherpa N."/>
            <person name="Shi L."/>
            <person name="Shih D."/>
            <person name="Sparrow T."/>
            <person name="Spaulding J."/>
            <person name="Stalker J."/>
            <person name="Stange-Thomann N."/>
            <person name="Stavropoulos S."/>
            <person name="Stone C."/>
            <person name="Strader C."/>
            <person name="Tesfaye S."/>
            <person name="Thomson T."/>
            <person name="Thoulutsang Y."/>
            <person name="Thoulutsang D."/>
            <person name="Topham K."/>
            <person name="Topping I."/>
            <person name="Tsamla T."/>
            <person name="Vassiliev H."/>
            <person name="Vo A."/>
            <person name="Wangchuk T."/>
            <person name="Wangdi T."/>
            <person name="Weiand M."/>
            <person name="Wilkinson J."/>
            <person name="Wilson A."/>
            <person name="Yadav S."/>
            <person name="Young G."/>
            <person name="Yu Q."/>
            <person name="Zembek L."/>
            <person name="Zhong D."/>
            <person name="Zimmer A."/>
            <person name="Zwirko Z."/>
            <person name="Jaffe D.B."/>
            <person name="Alvarez P."/>
            <person name="Brockman W."/>
            <person name="Butler J."/>
            <person name="Chin C."/>
            <person name="Gnerre S."/>
            <person name="Grabherr M."/>
            <person name="Kleber M."/>
            <person name="Mauceli E."/>
            <person name="MacCallum I."/>
        </authorList>
    </citation>
    <scope>NUCLEOTIDE SEQUENCE [LARGE SCALE GENOMIC DNA]</scope>
    <source>
        <strain evidence="11">MSH-3 / Tucson 14011-0111.49</strain>
    </source>
</reference>
<dbReference type="InterPro" id="IPR036322">
    <property type="entry name" value="WD40_repeat_dom_sf"/>
</dbReference>
<feature type="repeat" description="LDL-receptor class B" evidence="8">
    <location>
        <begin position="145"/>
        <end position="186"/>
    </location>
</feature>
<evidence type="ECO:0000256" key="7">
    <source>
        <dbReference type="PROSITE-ProRule" id="PRU00221"/>
    </source>
</evidence>
<protein>
    <submittedName>
        <fullName evidence="10">GL24432</fullName>
    </submittedName>
</protein>
<dbReference type="GO" id="GO:0042813">
    <property type="term" value="F:Wnt receptor activity"/>
    <property type="evidence" value="ECO:0007669"/>
    <property type="project" value="EnsemblMetazoa"/>
</dbReference>
<dbReference type="GO" id="GO:0008587">
    <property type="term" value="P:imaginal disc-derived wing margin morphogenesis"/>
    <property type="evidence" value="ECO:0007669"/>
    <property type="project" value="EnsemblMetazoa"/>
</dbReference>
<dbReference type="SUPFAM" id="SSF63825">
    <property type="entry name" value="YWTD domain"/>
    <property type="match status" value="2"/>
</dbReference>
<dbReference type="GO" id="GO:0048076">
    <property type="term" value="P:regulation of compound eye pigmentation"/>
    <property type="evidence" value="ECO:0007669"/>
    <property type="project" value="EnsemblMetazoa"/>
</dbReference>
<dbReference type="eggNOG" id="KOG1215">
    <property type="taxonomic scope" value="Eukaryota"/>
</dbReference>
<dbReference type="PANTHER" id="PTHR14107">
    <property type="entry name" value="WD REPEAT PROTEIN"/>
    <property type="match status" value="1"/>
</dbReference>
<keyword evidence="6" id="KW-0325">Glycoprotein</keyword>
<dbReference type="PROSITE" id="PS51120">
    <property type="entry name" value="LDLRB"/>
    <property type="match status" value="2"/>
</dbReference>
<evidence type="ECO:0000256" key="1">
    <source>
        <dbReference type="ARBA" id="ARBA00022536"/>
    </source>
</evidence>
<evidence type="ECO:0000256" key="3">
    <source>
        <dbReference type="ARBA" id="ARBA00022729"/>
    </source>
</evidence>
<feature type="region of interest" description="Disordered" evidence="9">
    <location>
        <begin position="948"/>
        <end position="973"/>
    </location>
</feature>
<dbReference type="SMR" id="B4G5U0"/>
<dbReference type="InterPro" id="IPR015943">
    <property type="entry name" value="WD40/YVTN_repeat-like_dom_sf"/>
</dbReference>
<dbReference type="Gene3D" id="2.130.10.10">
    <property type="entry name" value="YVTN repeat-like/Quinoprotein amine dehydrogenase"/>
    <property type="match status" value="2"/>
</dbReference>
<dbReference type="GO" id="GO:0005886">
    <property type="term" value="C:plasma membrane"/>
    <property type="evidence" value="ECO:0007669"/>
    <property type="project" value="EnsemblMetazoa"/>
</dbReference>
<evidence type="ECO:0000313" key="11">
    <source>
        <dbReference type="Proteomes" id="UP000008744"/>
    </source>
</evidence>
<dbReference type="Gene3D" id="2.120.10.30">
    <property type="entry name" value="TolB, C-terminal domain"/>
    <property type="match status" value="2"/>
</dbReference>
<dbReference type="InterPro" id="IPR051362">
    <property type="entry name" value="WD_repeat_creC_regulators"/>
</dbReference>
<dbReference type="PROSITE" id="PS50294">
    <property type="entry name" value="WD_REPEATS_REGION"/>
    <property type="match status" value="1"/>
</dbReference>
<dbReference type="GO" id="GO:0005770">
    <property type="term" value="C:late endosome"/>
    <property type="evidence" value="ECO:0007669"/>
    <property type="project" value="EnsemblMetazoa"/>
</dbReference>
<dbReference type="SUPFAM" id="SSF50978">
    <property type="entry name" value="WD40 repeat-like"/>
    <property type="match status" value="1"/>
</dbReference>
<evidence type="ECO:0000256" key="2">
    <source>
        <dbReference type="ARBA" id="ARBA00022574"/>
    </source>
</evidence>
<dbReference type="eggNOG" id="KOG2394">
    <property type="taxonomic scope" value="Eukaryota"/>
</dbReference>
<feature type="compositionally biased region" description="Low complexity" evidence="9">
    <location>
        <begin position="1267"/>
        <end position="1291"/>
    </location>
</feature>
<dbReference type="PhylomeDB" id="B4G5U0"/>
<evidence type="ECO:0000313" key="10">
    <source>
        <dbReference type="EMBL" id="EDW24956.1"/>
    </source>
</evidence>
<dbReference type="GO" id="GO:0090254">
    <property type="term" value="P:cell elongation involved in imaginal disc-derived wing morphogenesis"/>
    <property type="evidence" value="ECO:0007669"/>
    <property type="project" value="EnsemblMetazoa"/>
</dbReference>
<dbReference type="GO" id="GO:0007616">
    <property type="term" value="P:long-term memory"/>
    <property type="evidence" value="ECO:0007669"/>
    <property type="project" value="EnsemblMetazoa"/>
</dbReference>
<dbReference type="OMA" id="CHDFNAN"/>
<keyword evidence="1" id="KW-0245">EGF-like domain</keyword>
<dbReference type="GO" id="GO:0005769">
    <property type="term" value="C:early endosome"/>
    <property type="evidence" value="ECO:0007669"/>
    <property type="project" value="EnsemblMetazoa"/>
</dbReference>
<dbReference type="Pfam" id="PF00058">
    <property type="entry name" value="Ldl_recept_b"/>
    <property type="match status" value="1"/>
</dbReference>
<dbReference type="GO" id="GO:2000059">
    <property type="term" value="P:negative regulation of ubiquitin-dependent protein catabolic process"/>
    <property type="evidence" value="ECO:0007669"/>
    <property type="project" value="EnsemblMetazoa"/>
</dbReference>
<feature type="compositionally biased region" description="Gly residues" evidence="9">
    <location>
        <begin position="590"/>
        <end position="606"/>
    </location>
</feature>
<dbReference type="GO" id="GO:0001745">
    <property type="term" value="P:compound eye morphogenesis"/>
    <property type="evidence" value="ECO:0007669"/>
    <property type="project" value="EnsemblMetazoa"/>
</dbReference>
<feature type="compositionally biased region" description="Polar residues" evidence="9">
    <location>
        <begin position="1149"/>
        <end position="1171"/>
    </location>
</feature>
<dbReference type="SMART" id="SM00135">
    <property type="entry name" value="LY"/>
    <property type="match status" value="6"/>
</dbReference>
<dbReference type="HOGENOM" id="CLU_005019_1_0_1"/>
<feature type="region of interest" description="Disordered" evidence="9">
    <location>
        <begin position="1232"/>
        <end position="1300"/>
    </location>
</feature>
<evidence type="ECO:0000256" key="4">
    <source>
        <dbReference type="ARBA" id="ARBA00022737"/>
    </source>
</evidence>
<feature type="region of interest" description="Disordered" evidence="9">
    <location>
        <begin position="1398"/>
        <end position="1417"/>
    </location>
</feature>
<keyword evidence="2 7" id="KW-0853">WD repeat</keyword>
<dbReference type="OrthoDB" id="3367at2759"/>
<keyword evidence="4" id="KW-0677">Repeat</keyword>
<evidence type="ECO:0000256" key="8">
    <source>
        <dbReference type="PROSITE-ProRule" id="PRU00461"/>
    </source>
</evidence>
<accession>B4G5U0</accession>
<dbReference type="PANTHER" id="PTHR14107:SF16">
    <property type="entry name" value="AT02583P"/>
    <property type="match status" value="1"/>
</dbReference>
<dbReference type="InterPro" id="IPR011042">
    <property type="entry name" value="6-blade_b-propeller_TolB-like"/>
</dbReference>
<dbReference type="GO" id="GO:0060070">
    <property type="term" value="P:canonical Wnt signaling pathway"/>
    <property type="evidence" value="ECO:0007669"/>
    <property type="project" value="EnsemblMetazoa"/>
</dbReference>
<dbReference type="GO" id="GO:1990909">
    <property type="term" value="C:Wnt signalosome"/>
    <property type="evidence" value="ECO:0007669"/>
    <property type="project" value="EnsemblMetazoa"/>
</dbReference>
<feature type="compositionally biased region" description="Low complexity" evidence="9">
    <location>
        <begin position="1199"/>
        <end position="1214"/>
    </location>
</feature>
<dbReference type="STRING" id="7234.B4G5U0"/>
<dbReference type="InterPro" id="IPR000033">
    <property type="entry name" value="LDLR_classB_rpt"/>
</dbReference>
<dbReference type="Pfam" id="PF00400">
    <property type="entry name" value="WD40"/>
    <property type="match status" value="1"/>
</dbReference>
<proteinExistence type="predicted"/>
<feature type="compositionally biased region" description="Low complexity" evidence="9">
    <location>
        <begin position="1117"/>
        <end position="1148"/>
    </location>
</feature>
<feature type="compositionally biased region" description="Polar residues" evidence="9">
    <location>
        <begin position="1398"/>
        <end position="1410"/>
    </location>
</feature>
<sequence length="1417" mass="151980">MPKRPAASFGEVVAHYSLPQPRRLRDSGVWCDGKTVENVREPWGMGPAPPPVPVPAAFLLFSRPSTATGTEPRRRAIPFKDVGDAHALDVSQIVDSGLIGPDGIRWSDAEVRLIEVARLDGSSRRVLLWKKVEEPRSLVLEPRRGYMYWTESPSDSIQRATMDGSELQTIVAGANYAAGLTFDQETSRLYWATQSRPAKIESADWGKKHPILVCSDTDEPYAVSLYQDYVYWSDWNTGDIEGVHKTTCENRSLVHSGMTYITSLLVCNDKRQLAKDGVSCKNYIIFSQRNSFGRLLPNTTDCPNVPLLVCGKNIRAVDYDPISHYIYWIEGRSHSIKRSLANGTKPFDIAIDIIGRLLFWTCSYSNSINVTSFLGESVGVNDTGDSEKPRNIAVHAMKRLLFWTDVSSHQAIIRARFEGNERKELAYKLEGVTALALDQQSDYNSLLCPWQVNQCDRPQRKEQDDLKTQFVTREGTYRLLTLSEYSRPNRVGYSSNQSSPQVRVSIVTLPNPAHGSSTNAGNSNSNSNGNKSNNEPAAASGASPTAAAAAATTTTTTTSGNRGTNSNGASTATPAASTSNTTTPTTSTSGGAGGGGGNISNGGAGGDNNYNNSNSTVDARLGGGISMHSMMNGGVTDQNGMASSQVVGGDRICFNFGRDLYVYSFRGAKKGTEMSKPIDKKFYKGTNPSCHDFNSNSATPTGAPLLVGFTTGQIQLVSPQMGPRELRKLFNEERLIDKTKVTCLKWLPNSPHLFLASHSSGHLYLYNEELPCAATAPNYQPFKMGDGYTILTCKSKSTRNPLYKWAFSTDNCCINEFCFSPCGSNLAVVSQDGFLRVFHYDTMELLGIARSYFGGFLCVCWSPDGKYIVVGGEDDLVTVWSLQERRVVARGQGHRSWVSVVAFDPYTTSYTNWDGGDFSDDENQLNEQYTASREARFSGDSTANGGFEGFDRNSTPVHAARPRPHSASFRSDASSAALAPDKLAISYRLGSVSQDTQVCLWDITEDVLRHPLALRQRVNSTQLNDTSFLNGGIDADGIKVIRPIAIGHGAGGNGNGGGGGNHAADLDSCSPTRETAVGGGATENSNSSSSKFSTANCTISSQSSNANTPPEDCETEAATPASTSSNAAATTPAAAAAVPTAAPAAPSTKQNSRTHGTSNSIKFPNCISATKSDSIDGNASASGSGSGGQRTSYATSGYNSKTSNSSTKSSNSGSGFSAFNSLTQRLSNLNFLSNSDKKSSSSVGHEGSNSTAHRQHRKAMSMLKSYNQHNNHSSNNHSNNSSSSNFGHSSNQESGVAIGSSSTAHSFGSLKLSKSSHNASSLVTGAQSAATVSSFDPMKLIGTPACPRFDECPLLEPLVCKKIAHERLTALIFREDCFLTACQDGFIYTWARPGHATHTNQQHLSPSQSAAPGGTVI</sequence>
<feature type="compositionally biased region" description="Polar residues" evidence="9">
    <location>
        <begin position="1189"/>
        <end position="1198"/>
    </location>
</feature>